<reference evidence="4 7" key="2">
    <citation type="journal article" date="2014" name="BMC Genomics">
        <title>An improved genome release (version Mt4.0) for the model legume Medicago truncatula.</title>
        <authorList>
            <person name="Tang H."/>
            <person name="Krishnakumar V."/>
            <person name="Bidwell S."/>
            <person name="Rosen B."/>
            <person name="Chan A."/>
            <person name="Zhou S."/>
            <person name="Gentzbittel L."/>
            <person name="Childs K.L."/>
            <person name="Yandell M."/>
            <person name="Gundlach H."/>
            <person name="Mayer K.F."/>
            <person name="Schwartz D.C."/>
            <person name="Town C.D."/>
        </authorList>
    </citation>
    <scope>GENOME REANNOTATION</scope>
    <source>
        <strain evidence="6 7">cv. Jemalong A17</strain>
    </source>
</reference>
<reference evidence="4 7" key="1">
    <citation type="journal article" date="2011" name="Nature">
        <title>The Medicago genome provides insight into the evolution of rhizobial symbioses.</title>
        <authorList>
            <person name="Young N.D."/>
            <person name="Debelle F."/>
            <person name="Oldroyd G.E."/>
            <person name="Geurts R."/>
            <person name="Cannon S.B."/>
            <person name="Udvardi M.K."/>
            <person name="Benedito V.A."/>
            <person name="Mayer K.F."/>
            <person name="Gouzy J."/>
            <person name="Schoof H."/>
            <person name="Van de Peer Y."/>
            <person name="Proost S."/>
            <person name="Cook D.R."/>
            <person name="Meyers B.C."/>
            <person name="Spannagl M."/>
            <person name="Cheung F."/>
            <person name="De Mita S."/>
            <person name="Krishnakumar V."/>
            <person name="Gundlach H."/>
            <person name="Zhou S."/>
            <person name="Mudge J."/>
            <person name="Bharti A.K."/>
            <person name="Murray J.D."/>
            <person name="Naoumkina M.A."/>
            <person name="Rosen B."/>
            <person name="Silverstein K.A."/>
            <person name="Tang H."/>
            <person name="Rombauts S."/>
            <person name="Zhao P.X."/>
            <person name="Zhou P."/>
            <person name="Barbe V."/>
            <person name="Bardou P."/>
            <person name="Bechner M."/>
            <person name="Bellec A."/>
            <person name="Berger A."/>
            <person name="Berges H."/>
            <person name="Bidwell S."/>
            <person name="Bisseling T."/>
            <person name="Choisne N."/>
            <person name="Couloux A."/>
            <person name="Denny R."/>
            <person name="Deshpande S."/>
            <person name="Dai X."/>
            <person name="Doyle J.J."/>
            <person name="Dudez A.M."/>
            <person name="Farmer A.D."/>
            <person name="Fouteau S."/>
            <person name="Franken C."/>
            <person name="Gibelin C."/>
            <person name="Gish J."/>
            <person name="Goldstein S."/>
            <person name="Gonzalez A.J."/>
            <person name="Green P.J."/>
            <person name="Hallab A."/>
            <person name="Hartog M."/>
            <person name="Hua A."/>
            <person name="Humphray S.J."/>
            <person name="Jeong D.H."/>
            <person name="Jing Y."/>
            <person name="Jocker A."/>
            <person name="Kenton S.M."/>
            <person name="Kim D.J."/>
            <person name="Klee K."/>
            <person name="Lai H."/>
            <person name="Lang C."/>
            <person name="Lin S."/>
            <person name="Macmil S.L."/>
            <person name="Magdelenat G."/>
            <person name="Matthews L."/>
            <person name="McCorrison J."/>
            <person name="Monaghan E.L."/>
            <person name="Mun J.H."/>
            <person name="Najar F.Z."/>
            <person name="Nicholson C."/>
            <person name="Noirot C."/>
            <person name="O'Bleness M."/>
            <person name="Paule C.R."/>
            <person name="Poulain J."/>
            <person name="Prion F."/>
            <person name="Qin B."/>
            <person name="Qu C."/>
            <person name="Retzel E.F."/>
            <person name="Riddle C."/>
            <person name="Sallet E."/>
            <person name="Samain S."/>
            <person name="Samson N."/>
            <person name="Sanders I."/>
            <person name="Saurat O."/>
            <person name="Scarpelli C."/>
            <person name="Schiex T."/>
            <person name="Segurens B."/>
            <person name="Severin A.J."/>
            <person name="Sherrier D.J."/>
            <person name="Shi R."/>
            <person name="Sims S."/>
            <person name="Singer S.R."/>
            <person name="Sinharoy S."/>
            <person name="Sterck L."/>
            <person name="Viollet A."/>
            <person name="Wang B.B."/>
            <person name="Wang K."/>
            <person name="Wang M."/>
            <person name="Wang X."/>
            <person name="Warfsmann J."/>
            <person name="Weissenbach J."/>
            <person name="White D.D."/>
            <person name="White J.D."/>
            <person name="Wiley G.B."/>
            <person name="Wincker P."/>
            <person name="Xing Y."/>
            <person name="Yang L."/>
            <person name="Yao Z."/>
            <person name="Ying F."/>
            <person name="Zhai J."/>
            <person name="Zhou L."/>
            <person name="Zuber A."/>
            <person name="Denarie J."/>
            <person name="Dixon R.A."/>
            <person name="May G.D."/>
            <person name="Schwartz D.C."/>
            <person name="Rogers J."/>
            <person name="Quetier F."/>
            <person name="Town C.D."/>
            <person name="Roe B.A."/>
        </authorList>
    </citation>
    <scope>NUCLEOTIDE SEQUENCE [LARGE SCALE GENOMIC DNA]</scope>
    <source>
        <strain evidence="4">A17</strain>
        <strain evidence="6 7">cv. Jemalong A17</strain>
    </source>
</reference>
<dbReference type="KEGG" id="mtr:11418088"/>
<evidence type="ECO:0000313" key="6">
    <source>
        <dbReference type="EnsemblPlants" id="AES97010"/>
    </source>
</evidence>
<dbReference type="OrthoDB" id="1893649at2759"/>
<dbReference type="PROSITE" id="PS50213">
    <property type="entry name" value="FAS1"/>
    <property type="match status" value="2"/>
</dbReference>
<reference evidence="5" key="5">
    <citation type="journal article" date="2018" name="Nat. Plants">
        <title>Whole-genome landscape of Medicago truncatula symbiotic genes.</title>
        <authorList>
            <person name="Pecrix Y."/>
            <person name="Gamas P."/>
            <person name="Carrere S."/>
        </authorList>
    </citation>
    <scope>NUCLEOTIDE SEQUENCE</scope>
    <source>
        <tissue evidence="5">Leaves</tissue>
    </source>
</reference>
<evidence type="ECO:0000256" key="2">
    <source>
        <dbReference type="SAM" id="SignalP"/>
    </source>
</evidence>
<dbReference type="PANTHER" id="PTHR33985">
    <property type="entry name" value="OS02G0491300 PROTEIN-RELATED"/>
    <property type="match status" value="1"/>
</dbReference>
<dbReference type="eggNOG" id="ENOG502RIKK">
    <property type="taxonomic scope" value="Eukaryota"/>
</dbReference>
<reference evidence="6" key="3">
    <citation type="submission" date="2015-04" db="UniProtKB">
        <authorList>
            <consortium name="EnsemblPlants"/>
        </authorList>
    </citation>
    <scope>IDENTIFICATION</scope>
    <source>
        <strain evidence="6">cv. Jemalong A17</strain>
    </source>
</reference>
<dbReference type="Gramene" id="rna30741">
    <property type="protein sequence ID" value="RHN55541.1"/>
    <property type="gene ID" value="gene30741"/>
</dbReference>
<dbReference type="PaxDb" id="3880-AES97010"/>
<organism evidence="4 7">
    <name type="scientific">Medicago truncatula</name>
    <name type="common">Barrel medic</name>
    <name type="synonym">Medicago tribuloides</name>
    <dbReference type="NCBI Taxonomy" id="3880"/>
    <lineage>
        <taxon>Eukaryota</taxon>
        <taxon>Viridiplantae</taxon>
        <taxon>Streptophyta</taxon>
        <taxon>Embryophyta</taxon>
        <taxon>Tracheophyta</taxon>
        <taxon>Spermatophyta</taxon>
        <taxon>Magnoliopsida</taxon>
        <taxon>eudicotyledons</taxon>
        <taxon>Gunneridae</taxon>
        <taxon>Pentapetalae</taxon>
        <taxon>rosids</taxon>
        <taxon>fabids</taxon>
        <taxon>Fabales</taxon>
        <taxon>Fabaceae</taxon>
        <taxon>Papilionoideae</taxon>
        <taxon>50 kb inversion clade</taxon>
        <taxon>NPAAA clade</taxon>
        <taxon>Hologalegina</taxon>
        <taxon>IRL clade</taxon>
        <taxon>Trifolieae</taxon>
        <taxon>Medicago</taxon>
    </lineage>
</organism>
<dbReference type="SMART" id="SM00554">
    <property type="entry name" value="FAS1"/>
    <property type="match status" value="2"/>
</dbReference>
<protein>
    <submittedName>
        <fullName evidence="4">Fasciclin-like arabinogalactan protein</fullName>
    </submittedName>
    <submittedName>
        <fullName evidence="5">Putative FAS1 domain-containing protein</fullName>
    </submittedName>
</protein>
<feature type="domain" description="FAS1" evidence="3">
    <location>
        <begin position="32"/>
        <end position="156"/>
    </location>
</feature>
<dbReference type="PANTHER" id="PTHR33985:SF17">
    <property type="entry name" value="FASCICLIN-LIKE ARABINOGALACTAN PROTEIN 20"/>
    <property type="match status" value="1"/>
</dbReference>
<dbReference type="InterPro" id="IPR052806">
    <property type="entry name" value="Fasciclin-like_AGP"/>
</dbReference>
<dbReference type="Pfam" id="PF02469">
    <property type="entry name" value="Fasciclin"/>
    <property type="match status" value="2"/>
</dbReference>
<evidence type="ECO:0000313" key="5">
    <source>
        <dbReference type="EMBL" id="RHN55541.1"/>
    </source>
</evidence>
<dbReference type="AlphaFoldDB" id="G7JWT5"/>
<reference evidence="8" key="4">
    <citation type="journal article" date="2018" name="Nat. Plants">
        <title>Whole-genome landscape of Medicago truncatula symbiotic genes.</title>
        <authorList>
            <person name="Pecrix Y."/>
            <person name="Staton S.E."/>
            <person name="Sallet E."/>
            <person name="Lelandais-Briere C."/>
            <person name="Moreau S."/>
            <person name="Carrere S."/>
            <person name="Blein T."/>
            <person name="Jardinaud M.F."/>
            <person name="Latrasse D."/>
            <person name="Zouine M."/>
            <person name="Zahm M."/>
            <person name="Kreplak J."/>
            <person name="Mayjonade B."/>
            <person name="Satge C."/>
            <person name="Perez M."/>
            <person name="Cauet S."/>
            <person name="Marande W."/>
            <person name="Chantry-Darmon C."/>
            <person name="Lopez-Roques C."/>
            <person name="Bouchez O."/>
            <person name="Berard A."/>
            <person name="Debelle F."/>
            <person name="Munos S."/>
            <person name="Bendahmane A."/>
            <person name="Berges H."/>
            <person name="Niebel A."/>
            <person name="Buitink J."/>
            <person name="Frugier F."/>
            <person name="Benhamed M."/>
            <person name="Crespi M."/>
            <person name="Gouzy J."/>
            <person name="Gamas P."/>
        </authorList>
    </citation>
    <scope>NUCLEOTIDE SEQUENCE [LARGE SCALE GENOMIC DNA]</scope>
    <source>
        <strain evidence="8">cv. Jemalong A17</strain>
    </source>
</reference>
<sequence length="375" mass="41614">MASITTTTVTLFTFSLLLLSLSTVTSHPSSTILDAAEILTTAGHEAMALNLELASHSLIARRQSRSLTIFAPTNFAFSQIPQLPLSLLRYQLLPHAFSLHSLRSLPFGANVATLLPGHSLTVTTTSDRKLSINNVTVNPTPLLDDGYLVIFQTESFFDPYFQLPRPSGASCFSSRKISGDGGFGSKRLITDSSTFPFKEASGVLRSRGCSVMAAFLDLQFLGLKERPDQLTVFAPIDEAMVSHVGNVTEYSDILRRHLVPCKIVWNDLVVLEEGTLIWTYQRDFTLNVKTSAGSDLFLLNNGVPVVFPDLYVSDWLVVHGIGDILLDTVRSEEVSVQDAESTTFEIDHHHHRHRDHRIHDRAYNPAEHSHFSVFH</sequence>
<dbReference type="InterPro" id="IPR000782">
    <property type="entry name" value="FAS1_domain"/>
</dbReference>
<gene>
    <name evidence="6" type="primary">11418088</name>
    <name evidence="4" type="ordered locus">MTR_5g044170</name>
    <name evidence="5" type="ORF">MtrunA17_Chr5g0418981</name>
</gene>
<dbReference type="SUPFAM" id="SSF82153">
    <property type="entry name" value="FAS1 domain"/>
    <property type="match status" value="2"/>
</dbReference>
<accession>G7JWT5</accession>
<keyword evidence="7" id="KW-1185">Reference proteome</keyword>
<dbReference type="InterPro" id="IPR036378">
    <property type="entry name" value="FAS1_dom_sf"/>
</dbReference>
<feature type="domain" description="FAS1" evidence="3">
    <location>
        <begin position="196"/>
        <end position="325"/>
    </location>
</feature>
<comment type="similarity">
    <text evidence="1">Belongs to the fasciclin-like AGP family.</text>
</comment>
<name>G7JWT5_MEDTR</name>
<evidence type="ECO:0000313" key="8">
    <source>
        <dbReference type="Proteomes" id="UP000265566"/>
    </source>
</evidence>
<dbReference type="HOGENOM" id="CLU_817286_0_0_1"/>
<feature type="signal peptide" evidence="2">
    <location>
        <begin position="1"/>
        <end position="26"/>
    </location>
</feature>
<dbReference type="EnsemblPlants" id="AES97010">
    <property type="protein sequence ID" value="AES97010"/>
    <property type="gene ID" value="MTR_5g044170"/>
</dbReference>
<evidence type="ECO:0000313" key="4">
    <source>
        <dbReference type="EMBL" id="AES97010.1"/>
    </source>
</evidence>
<keyword evidence="2" id="KW-0732">Signal</keyword>
<evidence type="ECO:0000256" key="1">
    <source>
        <dbReference type="ARBA" id="ARBA00007843"/>
    </source>
</evidence>
<proteinExistence type="inferred from homology"/>
<feature type="chain" id="PRO_5014573172" evidence="2">
    <location>
        <begin position="27"/>
        <end position="375"/>
    </location>
</feature>
<dbReference type="EMBL" id="CM001221">
    <property type="protein sequence ID" value="AES97010.1"/>
    <property type="molecule type" value="Genomic_DNA"/>
</dbReference>
<dbReference type="EMBL" id="PSQE01000005">
    <property type="protein sequence ID" value="RHN55541.1"/>
    <property type="molecule type" value="Genomic_DNA"/>
</dbReference>
<dbReference type="Proteomes" id="UP000002051">
    <property type="component" value="Chromosome 5"/>
</dbReference>
<dbReference type="Proteomes" id="UP000265566">
    <property type="component" value="Chromosome 5"/>
</dbReference>
<dbReference type="Gene3D" id="2.30.180.10">
    <property type="entry name" value="FAS1 domain"/>
    <property type="match status" value="2"/>
</dbReference>
<evidence type="ECO:0000259" key="3">
    <source>
        <dbReference type="PROSITE" id="PS50213"/>
    </source>
</evidence>
<evidence type="ECO:0000313" key="7">
    <source>
        <dbReference type="Proteomes" id="UP000002051"/>
    </source>
</evidence>
<dbReference type="OMA" id="PEMYRGD"/>